<keyword evidence="1" id="KW-0285">Flavoprotein</keyword>
<evidence type="ECO:0000313" key="6">
    <source>
        <dbReference type="EMBL" id="PWA05529.1"/>
    </source>
</evidence>
<dbReference type="InterPro" id="IPR009100">
    <property type="entry name" value="AcylCoA_DH/oxidase_NM_dom_sf"/>
</dbReference>
<dbReference type="SUPFAM" id="SSF56645">
    <property type="entry name" value="Acyl-CoA dehydrogenase NM domain-like"/>
    <property type="match status" value="1"/>
</dbReference>
<dbReference type="Pfam" id="PF11794">
    <property type="entry name" value="HpaB_N"/>
    <property type="match status" value="1"/>
</dbReference>
<dbReference type="AlphaFoldDB" id="A0A2U1JKM4"/>
<reference evidence="6 7" key="1">
    <citation type="submission" date="2018-04" db="EMBL/GenBank/DDBJ databases">
        <title>Camelliibacillus theae gen. nov., sp. nov., isolated from Pu'er tea.</title>
        <authorList>
            <person name="Niu L."/>
        </authorList>
    </citation>
    <scope>NUCLEOTIDE SEQUENCE [LARGE SCALE GENOMIC DNA]</scope>
    <source>
        <strain evidence="6 7">T8</strain>
    </source>
</reference>
<evidence type="ECO:0000256" key="3">
    <source>
        <dbReference type="ARBA" id="ARBA00023002"/>
    </source>
</evidence>
<dbReference type="Gene3D" id="1.20.140.10">
    <property type="entry name" value="Butyryl-CoA Dehydrogenase, subunit A, domain 3"/>
    <property type="match status" value="1"/>
</dbReference>
<evidence type="ECO:0000259" key="5">
    <source>
        <dbReference type="Pfam" id="PF11794"/>
    </source>
</evidence>
<dbReference type="InterPro" id="IPR046373">
    <property type="entry name" value="Acyl-CoA_Oxase/DH_mid-dom_sf"/>
</dbReference>
<evidence type="ECO:0000313" key="7">
    <source>
        <dbReference type="Proteomes" id="UP000245998"/>
    </source>
</evidence>
<dbReference type="Gene3D" id="2.40.110.10">
    <property type="entry name" value="Butyryl-CoA Dehydrogenase, subunit A, domain 2"/>
    <property type="match status" value="1"/>
</dbReference>
<dbReference type="InterPro" id="IPR024719">
    <property type="entry name" value="HpaB/PvcC/4-BUDH_C"/>
</dbReference>
<dbReference type="Gene3D" id="1.10.3140.10">
    <property type="entry name" value="4-hydroxybutyryl-coa dehydratase, domain 1"/>
    <property type="match status" value="1"/>
</dbReference>
<keyword evidence="7" id="KW-1185">Reference proteome</keyword>
<dbReference type="PANTHER" id="PTHR36117:SF3">
    <property type="entry name" value="4-HYDROXYPHENYLACETATE 3-MONOOXYGENASE-RELATED"/>
    <property type="match status" value="1"/>
</dbReference>
<dbReference type="Pfam" id="PF03241">
    <property type="entry name" value="HpaB"/>
    <property type="match status" value="1"/>
</dbReference>
<dbReference type="InterPro" id="IPR004925">
    <property type="entry name" value="HpaB/PvcC/4-BUDH"/>
</dbReference>
<feature type="domain" description="HpaB/PvcC/4-BUDH N-terminal" evidence="5">
    <location>
        <begin position="2"/>
        <end position="199"/>
    </location>
</feature>
<keyword evidence="3" id="KW-0560">Oxidoreductase</keyword>
<keyword evidence="2" id="KW-0274">FAD</keyword>
<accession>A0A2U1JKM4</accession>
<dbReference type="SUPFAM" id="SSF47203">
    <property type="entry name" value="Acyl-CoA dehydrogenase C-terminal domain-like"/>
    <property type="match status" value="1"/>
</dbReference>
<sequence length="255" mass="28660">MIPKSREDLRERREAISKWSQATYGMVGRSPDHVAGFLAGFASMPEVFARGGERFGENVVNFYKHVRDTDAYVSYVIIPPQIDRSKAAHELEEKYLATGVYEERDDGIIVRGSHMLGTGAAVSNYLFVSVITPLRPGDEDHALSFVVPLDAPGLKLYTRPSFAVGKPSVYDYPLSTRYDESDALIVFDDVFIPWEHVFVYKDIKLLQAQFHETPAHRLGNNQAQTRFVNKLKFVIGLARKIAEANGVDKIPPVQE</sequence>
<dbReference type="Proteomes" id="UP000245998">
    <property type="component" value="Unassembled WGS sequence"/>
</dbReference>
<dbReference type="EMBL" id="QCZG01000067">
    <property type="protein sequence ID" value="PWA05529.1"/>
    <property type="molecule type" value="Genomic_DNA"/>
</dbReference>
<name>A0A2U1JKM4_9BACI</name>
<dbReference type="InterPro" id="IPR036250">
    <property type="entry name" value="AcylCo_DH-like_C"/>
</dbReference>
<feature type="domain" description="HpaB/PvcC/4-BUDH C-terminal" evidence="4">
    <location>
        <begin position="208"/>
        <end position="255"/>
    </location>
</feature>
<evidence type="ECO:0000256" key="2">
    <source>
        <dbReference type="ARBA" id="ARBA00022827"/>
    </source>
</evidence>
<organism evidence="6 7">
    <name type="scientific">Pueribacillus theae</name>
    <dbReference type="NCBI Taxonomy" id="2171751"/>
    <lineage>
        <taxon>Bacteria</taxon>
        <taxon>Bacillati</taxon>
        <taxon>Bacillota</taxon>
        <taxon>Bacilli</taxon>
        <taxon>Bacillales</taxon>
        <taxon>Bacillaceae</taxon>
        <taxon>Pueribacillus</taxon>
    </lineage>
</organism>
<protein>
    <submittedName>
        <fullName evidence="6">4-hydroxyphenylacetate 3-hydroxylase</fullName>
    </submittedName>
</protein>
<dbReference type="RefSeq" id="WP_240613691.1">
    <property type="nucleotide sequence ID" value="NZ_QCZG01000067.1"/>
</dbReference>
<dbReference type="InterPro" id="IPR024674">
    <property type="entry name" value="HpaB/PvcC/4-BUDH_N"/>
</dbReference>
<dbReference type="PANTHER" id="PTHR36117">
    <property type="entry name" value="4-HYDROXYPHENYLACETATE 3-MONOOXYGENASE-RELATED"/>
    <property type="match status" value="1"/>
</dbReference>
<feature type="non-terminal residue" evidence="6">
    <location>
        <position position="255"/>
    </location>
</feature>
<evidence type="ECO:0000256" key="1">
    <source>
        <dbReference type="ARBA" id="ARBA00022630"/>
    </source>
</evidence>
<evidence type="ECO:0000259" key="4">
    <source>
        <dbReference type="Pfam" id="PF03241"/>
    </source>
</evidence>
<gene>
    <name evidence="6" type="ORF">DCC39_17945</name>
</gene>
<proteinExistence type="predicted"/>
<comment type="caution">
    <text evidence="6">The sequence shown here is derived from an EMBL/GenBank/DDBJ whole genome shotgun (WGS) entry which is preliminary data.</text>
</comment>
<dbReference type="GO" id="GO:0016627">
    <property type="term" value="F:oxidoreductase activity, acting on the CH-CH group of donors"/>
    <property type="evidence" value="ECO:0007669"/>
    <property type="project" value="InterPro"/>
</dbReference>